<dbReference type="SUPFAM" id="SSF52374">
    <property type="entry name" value="Nucleotidylyl transferase"/>
    <property type="match status" value="1"/>
</dbReference>
<dbReference type="InterPro" id="IPR000182">
    <property type="entry name" value="GNAT_dom"/>
</dbReference>
<dbReference type="Proteomes" id="UP000198304">
    <property type="component" value="Unassembled WGS sequence"/>
</dbReference>
<evidence type="ECO:0000259" key="4">
    <source>
        <dbReference type="PROSITE" id="PS51186"/>
    </source>
</evidence>
<dbReference type="EC" id="6.2.1.22" evidence="3"/>
<dbReference type="GO" id="GO:0016747">
    <property type="term" value="F:acyltransferase activity, transferring groups other than amino-acyl groups"/>
    <property type="evidence" value="ECO:0007669"/>
    <property type="project" value="InterPro"/>
</dbReference>
<dbReference type="SMART" id="SM00764">
    <property type="entry name" value="Citrate_ly_lig"/>
    <property type="match status" value="1"/>
</dbReference>
<evidence type="ECO:0000313" key="6">
    <source>
        <dbReference type="Proteomes" id="UP000198304"/>
    </source>
</evidence>
<keyword evidence="1 3" id="KW-0547">Nucleotide-binding</keyword>
<keyword evidence="5" id="KW-0456">Lyase</keyword>
<gene>
    <name evidence="5" type="ORF">SAMN05446037_101411</name>
</gene>
<comment type="catalytic activity">
    <reaction evidence="3">
        <text>holo-[citrate lyase ACP] + acetate + ATP = acetyl-[citrate lyase ACP] + AMP + diphosphate</text>
        <dbReference type="Rhea" id="RHEA:23788"/>
        <dbReference type="Rhea" id="RHEA-COMP:10158"/>
        <dbReference type="Rhea" id="RHEA-COMP:13710"/>
        <dbReference type="ChEBI" id="CHEBI:30089"/>
        <dbReference type="ChEBI" id="CHEBI:30616"/>
        <dbReference type="ChEBI" id="CHEBI:33019"/>
        <dbReference type="ChEBI" id="CHEBI:82683"/>
        <dbReference type="ChEBI" id="CHEBI:137976"/>
        <dbReference type="ChEBI" id="CHEBI:456215"/>
        <dbReference type="EC" id="6.2.1.22"/>
    </reaction>
</comment>
<evidence type="ECO:0000313" key="5">
    <source>
        <dbReference type="EMBL" id="SNS59503.1"/>
    </source>
</evidence>
<accession>A0A239FTH1</accession>
<dbReference type="InterPro" id="IPR014729">
    <property type="entry name" value="Rossmann-like_a/b/a_fold"/>
</dbReference>
<dbReference type="PANTHER" id="PTHR40599">
    <property type="entry name" value="[CITRATE [PRO-3S]-LYASE] LIGASE"/>
    <property type="match status" value="1"/>
</dbReference>
<evidence type="ECO:0000256" key="2">
    <source>
        <dbReference type="ARBA" id="ARBA00022840"/>
    </source>
</evidence>
<dbReference type="EMBL" id="FZOJ01000014">
    <property type="protein sequence ID" value="SNS59503.1"/>
    <property type="molecule type" value="Genomic_DNA"/>
</dbReference>
<protein>
    <recommendedName>
        <fullName evidence="3">[Citrate [pro-3S]-lyase] ligase</fullName>
        <ecNumber evidence="3">6.2.1.22</ecNumber>
    </recommendedName>
</protein>
<dbReference type="PROSITE" id="PS51186">
    <property type="entry name" value="GNAT"/>
    <property type="match status" value="1"/>
</dbReference>
<keyword evidence="2 3" id="KW-0067">ATP-binding</keyword>
<name>A0A239FTH1_9FIRM</name>
<dbReference type="PANTHER" id="PTHR40599:SF1">
    <property type="entry name" value="[CITRATE [PRO-3S]-LYASE] LIGASE"/>
    <property type="match status" value="1"/>
</dbReference>
<dbReference type="Gene3D" id="3.40.630.30">
    <property type="match status" value="1"/>
</dbReference>
<proteinExistence type="predicted"/>
<evidence type="ECO:0000256" key="1">
    <source>
        <dbReference type="ARBA" id="ARBA00022741"/>
    </source>
</evidence>
<dbReference type="OrthoDB" id="9779753at2"/>
<dbReference type="PIRSF" id="PIRSF005751">
    <property type="entry name" value="Acet_citr_lig"/>
    <property type="match status" value="1"/>
</dbReference>
<keyword evidence="3 5" id="KW-0436">Ligase</keyword>
<dbReference type="InterPro" id="IPR016181">
    <property type="entry name" value="Acyl_CoA_acyltransferase"/>
</dbReference>
<organism evidence="5 6">
    <name type="scientific">Anaerovirgula multivorans</name>
    <dbReference type="NCBI Taxonomy" id="312168"/>
    <lineage>
        <taxon>Bacteria</taxon>
        <taxon>Bacillati</taxon>
        <taxon>Bacillota</taxon>
        <taxon>Clostridia</taxon>
        <taxon>Peptostreptococcales</taxon>
        <taxon>Natronincolaceae</taxon>
        <taxon>Anaerovirgula</taxon>
    </lineage>
</organism>
<dbReference type="NCBIfam" id="TIGR00124">
    <property type="entry name" value="cit_ly_ligase"/>
    <property type="match status" value="1"/>
</dbReference>
<feature type="domain" description="N-acetyltransferase" evidence="4">
    <location>
        <begin position="1"/>
        <end position="130"/>
    </location>
</feature>
<dbReference type="GO" id="GO:0008771">
    <property type="term" value="F:[citrate (pro-3S)-lyase] ligase activity"/>
    <property type="evidence" value="ECO:0007669"/>
    <property type="project" value="UniProtKB-EC"/>
</dbReference>
<comment type="function">
    <text evidence="3">Acetylation of prosthetic group (2-(5''-phosphoribosyl)-3'-dephosphocoenzyme-A) of the gamma subunit of citrate lyase.</text>
</comment>
<dbReference type="InterPro" id="IPR013166">
    <property type="entry name" value="Citrate_lyase_ligase_C"/>
</dbReference>
<evidence type="ECO:0000256" key="3">
    <source>
        <dbReference type="PIRNR" id="PIRNR005751"/>
    </source>
</evidence>
<dbReference type="SUPFAM" id="SSF55729">
    <property type="entry name" value="Acyl-CoA N-acyltransferases (Nat)"/>
    <property type="match status" value="1"/>
</dbReference>
<dbReference type="NCBIfam" id="TIGR00125">
    <property type="entry name" value="cyt_tran_rel"/>
    <property type="match status" value="1"/>
</dbReference>
<dbReference type="Pfam" id="PF08218">
    <property type="entry name" value="Citrate_ly_lig"/>
    <property type="match status" value="1"/>
</dbReference>
<dbReference type="InterPro" id="IPR004821">
    <property type="entry name" value="Cyt_trans-like"/>
</dbReference>
<dbReference type="Pfam" id="PF13673">
    <property type="entry name" value="Acetyltransf_10"/>
    <property type="match status" value="1"/>
</dbReference>
<reference evidence="5 6" key="1">
    <citation type="submission" date="2017-06" db="EMBL/GenBank/DDBJ databases">
        <authorList>
            <person name="Kim H.J."/>
            <person name="Triplett B.A."/>
        </authorList>
    </citation>
    <scope>NUCLEOTIDE SEQUENCE [LARGE SCALE GENOMIC DNA]</scope>
    <source>
        <strain evidence="5 6">SCA</strain>
    </source>
</reference>
<dbReference type="Gene3D" id="3.40.50.620">
    <property type="entry name" value="HUPs"/>
    <property type="match status" value="1"/>
</dbReference>
<dbReference type="RefSeq" id="WP_089283566.1">
    <property type="nucleotide sequence ID" value="NZ_FZOJ01000014.1"/>
</dbReference>
<dbReference type="GO" id="GO:0016829">
    <property type="term" value="F:lyase activity"/>
    <property type="evidence" value="ECO:0007669"/>
    <property type="project" value="UniProtKB-KW"/>
</dbReference>
<dbReference type="InterPro" id="IPR005216">
    <property type="entry name" value="Citrate_lyase_ligase"/>
</dbReference>
<keyword evidence="6" id="KW-1185">Reference proteome</keyword>
<sequence length="349" mass="39809">MEFLNLKECIIENHGTVHRKLINEFLMKQGLRAEESIEYTFALLNEDKVVATGSLDGKVIKCVAVDENYQGMGITNKVISNLLNEAHRRGRQHLFVYTKPKNLSIFSDLGFYKIAEVSQEVVLLENQPRGIDGFIEEISSARRDGSIISAIVVNCNPFTLGHQYLIEKAAKESDFLHIFVVSEDKSDFPTEVRLKLVKEGTKHLENVIVHQTKNYLISSATFPSYFMKKYDDTVKTHALLDIQIFAKYFVPALGINRRYVGEEPFCQLTSKYNSTMKTLLPNHGVEVIEVPRRKGDREVISASRVRKLLREGKLINVKQLVPINTYQFLISEEGQRIIEKMEKALALIS</sequence>
<dbReference type="GO" id="GO:0005524">
    <property type="term" value="F:ATP binding"/>
    <property type="evidence" value="ECO:0007669"/>
    <property type="project" value="UniProtKB-UniRule"/>
</dbReference>
<dbReference type="AlphaFoldDB" id="A0A239FTH1"/>